<proteinExistence type="inferred from homology"/>
<dbReference type="EMBL" id="KV454213">
    <property type="protein sequence ID" value="ODQ57390.1"/>
    <property type="molecule type" value="Genomic_DNA"/>
</dbReference>
<feature type="compositionally biased region" description="Acidic residues" evidence="5">
    <location>
        <begin position="139"/>
        <end position="151"/>
    </location>
</feature>
<dbReference type="InterPro" id="IPR014710">
    <property type="entry name" value="RmlC-like_jellyroll"/>
</dbReference>
<feature type="compositionally biased region" description="Low complexity" evidence="5">
    <location>
        <begin position="81"/>
        <end position="102"/>
    </location>
</feature>
<evidence type="ECO:0000313" key="8">
    <source>
        <dbReference type="EMBL" id="ODQ57390.1"/>
    </source>
</evidence>
<feature type="compositionally biased region" description="Acidic residues" evidence="5">
    <location>
        <begin position="393"/>
        <end position="403"/>
    </location>
</feature>
<feature type="compositionally biased region" description="Basic and acidic residues" evidence="5">
    <location>
        <begin position="434"/>
        <end position="459"/>
    </location>
</feature>
<dbReference type="STRING" id="683960.A0A1E3NWL4"/>
<feature type="compositionally biased region" description="Polar residues" evidence="5">
    <location>
        <begin position="40"/>
        <end position="53"/>
    </location>
</feature>
<feature type="compositionally biased region" description="Low complexity" evidence="5">
    <location>
        <begin position="350"/>
        <end position="360"/>
    </location>
</feature>
<evidence type="ECO:0000313" key="9">
    <source>
        <dbReference type="Proteomes" id="UP000094112"/>
    </source>
</evidence>
<dbReference type="GO" id="GO:0000776">
    <property type="term" value="C:kinetochore"/>
    <property type="evidence" value="ECO:0007669"/>
    <property type="project" value="InterPro"/>
</dbReference>
<feature type="region of interest" description="Disordered" evidence="5">
    <location>
        <begin position="491"/>
        <end position="546"/>
    </location>
</feature>
<dbReference type="GO" id="GO:0019237">
    <property type="term" value="F:centromeric DNA binding"/>
    <property type="evidence" value="ECO:0007669"/>
    <property type="project" value="InterPro"/>
</dbReference>
<feature type="domain" description="Mif2 N-terminal" evidence="7">
    <location>
        <begin position="3"/>
        <end position="48"/>
    </location>
</feature>
<organism evidence="8 9">
    <name type="scientific">Wickerhamomyces anomalus (strain ATCC 58044 / CBS 1984 / NCYC 433 / NRRL Y-366-8)</name>
    <name type="common">Yeast</name>
    <name type="synonym">Hansenula anomala</name>
    <dbReference type="NCBI Taxonomy" id="683960"/>
    <lineage>
        <taxon>Eukaryota</taxon>
        <taxon>Fungi</taxon>
        <taxon>Dikarya</taxon>
        <taxon>Ascomycota</taxon>
        <taxon>Saccharomycotina</taxon>
        <taxon>Saccharomycetes</taxon>
        <taxon>Phaffomycetales</taxon>
        <taxon>Wickerhamomycetaceae</taxon>
        <taxon>Wickerhamomyces</taxon>
    </lineage>
</organism>
<evidence type="ECO:0000259" key="6">
    <source>
        <dbReference type="Pfam" id="PF11699"/>
    </source>
</evidence>
<evidence type="ECO:0000256" key="5">
    <source>
        <dbReference type="SAM" id="MobiDB-lite"/>
    </source>
</evidence>
<keyword evidence="3" id="KW-0238">DNA-binding</keyword>
<dbReference type="GO" id="GO:0051382">
    <property type="term" value="P:kinetochore assembly"/>
    <property type="evidence" value="ECO:0007669"/>
    <property type="project" value="InterPro"/>
</dbReference>
<evidence type="ECO:0008006" key="10">
    <source>
        <dbReference type="Google" id="ProtNLM"/>
    </source>
</evidence>
<dbReference type="GO" id="GO:0051455">
    <property type="term" value="P:spindle attachment to meiosis I kinetochore"/>
    <property type="evidence" value="ECO:0007669"/>
    <property type="project" value="TreeGrafter"/>
</dbReference>
<dbReference type="CDD" id="cd06993">
    <property type="entry name" value="cupin_CENP-C_C"/>
    <property type="match status" value="1"/>
</dbReference>
<protein>
    <recommendedName>
        <fullName evidence="10">Mif2/CENP-C cupin domain-containing protein</fullName>
    </recommendedName>
</protein>
<accession>A0A1E3NWL4</accession>
<dbReference type="InterPro" id="IPR028929">
    <property type="entry name" value="Mif2_N"/>
</dbReference>
<dbReference type="GO" id="GO:0051315">
    <property type="term" value="P:attachment of mitotic spindle microtubules to kinetochore"/>
    <property type="evidence" value="ECO:0007669"/>
    <property type="project" value="TreeGrafter"/>
</dbReference>
<comment type="subcellular location">
    <subcellularLocation>
        <location evidence="1">Nucleus</location>
    </subcellularLocation>
</comment>
<dbReference type="RefSeq" id="XP_019036597.1">
    <property type="nucleotide sequence ID" value="XM_019183796.1"/>
</dbReference>
<evidence type="ECO:0000259" key="7">
    <source>
        <dbReference type="Pfam" id="PF15624"/>
    </source>
</evidence>
<feature type="compositionally biased region" description="Low complexity" evidence="5">
    <location>
        <begin position="287"/>
        <end position="296"/>
    </location>
</feature>
<feature type="compositionally biased region" description="Acidic residues" evidence="5">
    <location>
        <begin position="111"/>
        <end position="125"/>
    </location>
</feature>
<dbReference type="PANTHER" id="PTHR16684:SF11">
    <property type="entry name" value="CENTROMERE PROTEIN C"/>
    <property type="match status" value="1"/>
</dbReference>
<dbReference type="OrthoDB" id="1939643at2759"/>
<sequence>MDFSEIGVKSRKTGLKARENVRRDEHNMEDLDDFFREEQTTLVNETSNTNTKPPNGRIIFPPSNDDDILRSPTSNHRIRNSPLLSPLPSHSQQRTSSSHSRSLTINNDRNDNDEDDDSEQFDDANENPPPFNEDNNNNNDDDSDDNMEIDDESRGNIKMVNDNNNNDMSLDLSFNEDTERVYANQQGPGSSRRDSRTPTNTPKRTPLFVPEDEDDEVNESIIPNDSKSFFQRQKELERNTTVRSSAKKPSRNTAPASRTQTPTRLKPTSSLKSPREVSKPRPPPPSSKSIASLSKKMALNKKKESQKPRTPPRPRSKSRSSSDYEFNEDSGKEVESEEDDNTRSRRDQSPDVSDSQSDPSMPTLGDDDDDDDDSEAEYIKNRARKLGKKVEVSDEEDSDDVFDDERGRSRDRPDGRVNKFKRGVLDSLSPSNEHVIDVKRLRKEQESRSASRKPEEHQPTRRSSRVRIPPLAFWRNERAVYEKGKGDKVPTLKKIITVDEKPEPIRSRMPSRASSTRRNNNTRSRPTSRQPSKTRTTPKSSTNDMTDIFEEDENDDEEEDEDEQAVSNGEFRGSEWFQQKFLKIDTFEGHGSDVKNDRLVAWAPGAESFSNEVRSATDNFKLAILFDKNKDFIATGMMLIPPGGVKSLKSTDTTYFVFYCISGIIEVTLSGSVFLIKKGCSLEVPMGNFYQFVNKGKKDATLFFVQTRGQADEEWDDGD</sequence>
<reference evidence="8 9" key="1">
    <citation type="journal article" date="2016" name="Proc. Natl. Acad. Sci. U.S.A.">
        <title>Comparative genomics of biotechnologically important yeasts.</title>
        <authorList>
            <person name="Riley R."/>
            <person name="Haridas S."/>
            <person name="Wolfe K.H."/>
            <person name="Lopes M.R."/>
            <person name="Hittinger C.T."/>
            <person name="Goeker M."/>
            <person name="Salamov A.A."/>
            <person name="Wisecaver J.H."/>
            <person name="Long T.M."/>
            <person name="Calvey C.H."/>
            <person name="Aerts A.L."/>
            <person name="Barry K.W."/>
            <person name="Choi C."/>
            <person name="Clum A."/>
            <person name="Coughlan A.Y."/>
            <person name="Deshpande S."/>
            <person name="Douglass A.P."/>
            <person name="Hanson S.J."/>
            <person name="Klenk H.-P."/>
            <person name="LaButti K.M."/>
            <person name="Lapidus A."/>
            <person name="Lindquist E.A."/>
            <person name="Lipzen A.M."/>
            <person name="Meier-Kolthoff J.P."/>
            <person name="Ohm R.A."/>
            <person name="Otillar R.P."/>
            <person name="Pangilinan J.L."/>
            <person name="Peng Y."/>
            <person name="Rokas A."/>
            <person name="Rosa C.A."/>
            <person name="Scheuner C."/>
            <person name="Sibirny A.A."/>
            <person name="Slot J.C."/>
            <person name="Stielow J.B."/>
            <person name="Sun H."/>
            <person name="Kurtzman C.P."/>
            <person name="Blackwell M."/>
            <person name="Grigoriev I.V."/>
            <person name="Jeffries T.W."/>
        </authorList>
    </citation>
    <scope>NUCLEOTIDE SEQUENCE [LARGE SCALE GENOMIC DNA]</scope>
    <source>
        <strain evidence="9">ATCC 58044 / CBS 1984 / NCYC 433 / NRRL Y-366-8</strain>
    </source>
</reference>
<keyword evidence="9" id="KW-1185">Reference proteome</keyword>
<feature type="compositionally biased region" description="Acidic residues" evidence="5">
    <location>
        <begin position="365"/>
        <end position="376"/>
    </location>
</feature>
<keyword evidence="4" id="KW-0539">Nucleus</keyword>
<feature type="compositionally biased region" description="Basic and acidic residues" evidence="5">
    <location>
        <begin position="491"/>
        <end position="506"/>
    </location>
</feature>
<dbReference type="GO" id="GO:0005634">
    <property type="term" value="C:nucleus"/>
    <property type="evidence" value="ECO:0007669"/>
    <property type="project" value="UniProtKB-SubCell"/>
</dbReference>
<feature type="compositionally biased region" description="Polar residues" evidence="5">
    <location>
        <begin position="251"/>
        <end position="271"/>
    </location>
</feature>
<dbReference type="Pfam" id="PF15624">
    <property type="entry name" value="Mif2_N"/>
    <property type="match status" value="1"/>
</dbReference>
<feature type="compositionally biased region" description="Low complexity" evidence="5">
    <location>
        <begin position="510"/>
        <end position="542"/>
    </location>
</feature>
<dbReference type="PANTHER" id="PTHR16684">
    <property type="entry name" value="CENTROMERE PROTEIN C"/>
    <property type="match status" value="1"/>
</dbReference>
<feature type="domain" description="Mif2/CENP-C cupin" evidence="6">
    <location>
        <begin position="620"/>
        <end position="706"/>
    </location>
</feature>
<dbReference type="Proteomes" id="UP000094112">
    <property type="component" value="Unassembled WGS sequence"/>
</dbReference>
<feature type="compositionally biased region" description="Basic and acidic residues" evidence="5">
    <location>
        <begin position="404"/>
        <end position="417"/>
    </location>
</feature>
<dbReference type="Pfam" id="PF11699">
    <property type="entry name" value="CENP-C_C"/>
    <property type="match status" value="1"/>
</dbReference>
<feature type="region of interest" description="Disordered" evidence="5">
    <location>
        <begin position="183"/>
        <end position="470"/>
    </location>
</feature>
<dbReference type="Gene3D" id="2.60.120.10">
    <property type="entry name" value="Jelly Rolls"/>
    <property type="match status" value="1"/>
</dbReference>
<name>A0A1E3NWL4_WICAA</name>
<evidence type="ECO:0000256" key="1">
    <source>
        <dbReference type="ARBA" id="ARBA00004123"/>
    </source>
</evidence>
<dbReference type="GeneID" id="30201042"/>
<dbReference type="InterPro" id="IPR011051">
    <property type="entry name" value="RmlC_Cupin_sf"/>
</dbReference>
<evidence type="ECO:0000256" key="2">
    <source>
        <dbReference type="ARBA" id="ARBA00010291"/>
    </source>
</evidence>
<feature type="compositionally biased region" description="Basic and acidic residues" evidence="5">
    <location>
        <begin position="16"/>
        <end position="39"/>
    </location>
</feature>
<feature type="region of interest" description="Disordered" evidence="5">
    <location>
        <begin position="1"/>
        <end position="169"/>
    </location>
</feature>
<dbReference type="InterPro" id="IPR028386">
    <property type="entry name" value="CENP-C/Mif2/cnp3"/>
</dbReference>
<dbReference type="AlphaFoldDB" id="A0A1E3NWL4"/>
<gene>
    <name evidence="8" type="ORF">WICANDRAFT_64742</name>
</gene>
<evidence type="ECO:0000256" key="4">
    <source>
        <dbReference type="ARBA" id="ARBA00023242"/>
    </source>
</evidence>
<comment type="similarity">
    <text evidence="2">Belongs to the CENP-C/MIF2 family.</text>
</comment>
<evidence type="ECO:0000256" key="3">
    <source>
        <dbReference type="ARBA" id="ARBA00023125"/>
    </source>
</evidence>
<feature type="compositionally biased region" description="Polar residues" evidence="5">
    <location>
        <begin position="221"/>
        <end position="231"/>
    </location>
</feature>
<dbReference type="InterPro" id="IPR025974">
    <property type="entry name" value="Mif2/CENP-C_cupin"/>
</dbReference>
<dbReference type="SUPFAM" id="SSF51182">
    <property type="entry name" value="RmlC-like cupins"/>
    <property type="match status" value="1"/>
</dbReference>